<dbReference type="Pfam" id="PF01397">
    <property type="entry name" value="Terpene_synth"/>
    <property type="match status" value="1"/>
</dbReference>
<comment type="caution">
    <text evidence="2">The sequence shown here is derived from an EMBL/GenBank/DDBJ whole genome shotgun (WGS) entry which is preliminary data.</text>
</comment>
<protein>
    <recommendedName>
        <fullName evidence="1">Terpene synthase N-terminal domain-containing protein</fullName>
    </recommendedName>
</protein>
<evidence type="ECO:0000259" key="1">
    <source>
        <dbReference type="Pfam" id="PF01397"/>
    </source>
</evidence>
<dbReference type="InterPro" id="IPR036965">
    <property type="entry name" value="Terpene_synth_N_sf"/>
</dbReference>
<dbReference type="InterPro" id="IPR050148">
    <property type="entry name" value="Terpene_synthase-like"/>
</dbReference>
<keyword evidence="3" id="KW-1185">Reference proteome</keyword>
<dbReference type="SUPFAM" id="SSF48239">
    <property type="entry name" value="Terpenoid cyclases/Protein prenyltransferases"/>
    <property type="match status" value="1"/>
</dbReference>
<dbReference type="Gene3D" id="1.50.10.130">
    <property type="entry name" value="Terpene synthase, N-terminal domain"/>
    <property type="match status" value="1"/>
</dbReference>
<evidence type="ECO:0000313" key="3">
    <source>
        <dbReference type="Proteomes" id="UP001472677"/>
    </source>
</evidence>
<reference evidence="2 3" key="1">
    <citation type="journal article" date="2024" name="G3 (Bethesda)">
        <title>Genome assembly of Hibiscus sabdariffa L. provides insights into metabolisms of medicinal natural products.</title>
        <authorList>
            <person name="Kim T."/>
        </authorList>
    </citation>
    <scope>NUCLEOTIDE SEQUENCE [LARGE SCALE GENOMIC DNA]</scope>
    <source>
        <strain evidence="2">TK-2024</strain>
        <tissue evidence="2">Old leaves</tissue>
    </source>
</reference>
<dbReference type="InterPro" id="IPR001906">
    <property type="entry name" value="Terpene_synth_N"/>
</dbReference>
<dbReference type="PANTHER" id="PTHR31225:SF180">
    <property type="entry name" value="(+)-DELTA-CADINENE SYNTHASE"/>
    <property type="match status" value="1"/>
</dbReference>
<dbReference type="PANTHER" id="PTHR31225">
    <property type="entry name" value="OS04G0344100 PROTEIN-RELATED"/>
    <property type="match status" value="1"/>
</dbReference>
<dbReference type="InterPro" id="IPR008930">
    <property type="entry name" value="Terpenoid_cyclase/PrenylTrfase"/>
</dbReference>
<proteinExistence type="predicted"/>
<organism evidence="2 3">
    <name type="scientific">Hibiscus sabdariffa</name>
    <name type="common">roselle</name>
    <dbReference type="NCBI Taxonomy" id="183260"/>
    <lineage>
        <taxon>Eukaryota</taxon>
        <taxon>Viridiplantae</taxon>
        <taxon>Streptophyta</taxon>
        <taxon>Embryophyta</taxon>
        <taxon>Tracheophyta</taxon>
        <taxon>Spermatophyta</taxon>
        <taxon>Magnoliopsida</taxon>
        <taxon>eudicotyledons</taxon>
        <taxon>Gunneridae</taxon>
        <taxon>Pentapetalae</taxon>
        <taxon>rosids</taxon>
        <taxon>malvids</taxon>
        <taxon>Malvales</taxon>
        <taxon>Malvaceae</taxon>
        <taxon>Malvoideae</taxon>
        <taxon>Hibiscus</taxon>
    </lineage>
</organism>
<accession>A0ABR2DXE1</accession>
<gene>
    <name evidence="2" type="ORF">V6N12_061551</name>
</gene>
<feature type="domain" description="Terpene synthase N-terminal" evidence="1">
    <location>
        <begin position="6"/>
        <end position="146"/>
    </location>
</feature>
<name>A0ABR2DXE1_9ROSI</name>
<dbReference type="Proteomes" id="UP001472677">
    <property type="component" value="Unassembled WGS sequence"/>
</dbReference>
<evidence type="ECO:0000313" key="2">
    <source>
        <dbReference type="EMBL" id="KAK8548642.1"/>
    </source>
</evidence>
<sequence>MLMVLTTDPMEKIHLINSLCHLEVSYHFENEIKEQLNHLFMKLLKLLDDKDYDLHTVALVFQVFRLNGYKVPCGVFSKFLNSDGKFKEEVVGDVKGMVGLYEASHFRVKGEGILDEALGFTTEHLRTLANQTWTSPHVREYIENALSRPYHHSMQRYVNCVNCV</sequence>
<dbReference type="EMBL" id="JBBPBM010000021">
    <property type="protein sequence ID" value="KAK8548642.1"/>
    <property type="molecule type" value="Genomic_DNA"/>
</dbReference>